<dbReference type="Pfam" id="PF05866">
    <property type="entry name" value="RusA"/>
    <property type="match status" value="1"/>
</dbReference>
<sequence length="117" mass="13706">MYKVVIPGRPIPKGRPRFNRRTGAVYNPERTRQYEQLVGWCAKQIFKKPLKNELAVYIDVYVKNNVFPDIDNIAKSILDGMQGVVYENDRQIYFLSVQRLRGKDEYVEVRIEPKEAG</sequence>
<accession>E4QDS6</accession>
<dbReference type="RefSeq" id="WP_013402693.1">
    <property type="nucleotide sequence ID" value="NC_014652.1"/>
</dbReference>
<dbReference type="KEGG" id="chd:Calhy_0756"/>
<dbReference type="GO" id="GO:0006310">
    <property type="term" value="P:DNA recombination"/>
    <property type="evidence" value="ECO:0007669"/>
    <property type="project" value="InterPro"/>
</dbReference>
<gene>
    <name evidence="1" type="ordered locus">Calhy_0756</name>
</gene>
<evidence type="ECO:0000313" key="1">
    <source>
        <dbReference type="EMBL" id="ADQ06493.1"/>
    </source>
</evidence>
<dbReference type="EMBL" id="CP002219">
    <property type="protein sequence ID" value="ADQ06493.1"/>
    <property type="molecule type" value="Genomic_DNA"/>
</dbReference>
<dbReference type="eggNOG" id="COG4570">
    <property type="taxonomic scope" value="Bacteria"/>
</dbReference>
<dbReference type="SUPFAM" id="SSF103084">
    <property type="entry name" value="Holliday junction resolvase RusA"/>
    <property type="match status" value="1"/>
</dbReference>
<dbReference type="InterPro" id="IPR036614">
    <property type="entry name" value="RusA-like_sf"/>
</dbReference>
<keyword evidence="2" id="KW-1185">Reference proteome</keyword>
<dbReference type="HOGENOM" id="CLU_124338_1_1_9"/>
<dbReference type="OrthoDB" id="1443745at2"/>
<dbReference type="InterPro" id="IPR008822">
    <property type="entry name" value="Endonuclease_RusA-like"/>
</dbReference>
<dbReference type="Proteomes" id="UP000006890">
    <property type="component" value="Chromosome"/>
</dbReference>
<dbReference type="GO" id="GO:0006281">
    <property type="term" value="P:DNA repair"/>
    <property type="evidence" value="ECO:0007669"/>
    <property type="project" value="InterPro"/>
</dbReference>
<dbReference type="AlphaFoldDB" id="E4QDS6"/>
<reference evidence="1 2" key="2">
    <citation type="journal article" date="2011" name="J. Bacteriol.">
        <title>Complete genome sequences for the anaerobic, extremely thermophilic plant biomass-degrading bacteria Caldicellulosiruptor hydrothermalis, Caldicellulosiruptor kristjanssonii, Caldicellulosiruptor kronotskyensis, Caldicellulosiruptor owensenis, and Caldicellulosiruptor lactoaceticus.</title>
        <authorList>
            <person name="Blumer-Schuette S.E."/>
            <person name="Ozdemir I."/>
            <person name="Mistry D."/>
            <person name="Lucas S."/>
            <person name="Lapidus A."/>
            <person name="Cheng J.F."/>
            <person name="Goodwin L.A."/>
            <person name="Pitluck S."/>
            <person name="Land M.L."/>
            <person name="Hauser L.J."/>
            <person name="Woyke T."/>
            <person name="Mikhailova N."/>
            <person name="Pati A."/>
            <person name="Kyrpides N.C."/>
            <person name="Ivanova N."/>
            <person name="Detter J.C."/>
            <person name="Walston-Davenport K."/>
            <person name="Han S."/>
            <person name="Adams M.W."/>
            <person name="Kelly R.M."/>
        </authorList>
    </citation>
    <scope>NUCLEOTIDE SEQUENCE [LARGE SCALE GENOMIC DNA]</scope>
    <source>
        <strain evidence="2">DSM 18901 / VKM B-2411 / 108</strain>
    </source>
</reference>
<proteinExistence type="predicted"/>
<dbReference type="GO" id="GO:0000287">
    <property type="term" value="F:magnesium ion binding"/>
    <property type="evidence" value="ECO:0007669"/>
    <property type="project" value="InterPro"/>
</dbReference>
<protein>
    <submittedName>
        <fullName evidence="1">Endodeoxyribonuclease RusA</fullName>
    </submittedName>
</protein>
<dbReference type="Gene3D" id="3.30.1330.70">
    <property type="entry name" value="Holliday junction resolvase RusA"/>
    <property type="match status" value="1"/>
</dbReference>
<name>E4QDS6_CALH1</name>
<evidence type="ECO:0000313" key="2">
    <source>
        <dbReference type="Proteomes" id="UP000006890"/>
    </source>
</evidence>
<organism evidence="1 2">
    <name type="scientific">Caldicellulosiruptor hydrothermalis (strain DSM 18901 / VKM B-2411 / 108)</name>
    <dbReference type="NCBI Taxonomy" id="632292"/>
    <lineage>
        <taxon>Bacteria</taxon>
        <taxon>Bacillati</taxon>
        <taxon>Bacillota</taxon>
        <taxon>Bacillota incertae sedis</taxon>
        <taxon>Caldicellulosiruptorales</taxon>
        <taxon>Caldicellulosiruptoraceae</taxon>
        <taxon>Caldicellulosiruptor</taxon>
    </lineage>
</organism>
<reference key="1">
    <citation type="submission" date="2010-09" db="EMBL/GenBank/DDBJ databases">
        <title>Complete sequence of Caldicellulosiruptor hydrothermalis 108.</title>
        <authorList>
            <consortium name="US DOE Joint Genome Institute"/>
            <person name="Lucas S."/>
            <person name="Copeland A."/>
            <person name="Lapidus A."/>
            <person name="Cheng J.-F."/>
            <person name="Bruce D."/>
            <person name="Goodwin L."/>
            <person name="Pitluck S."/>
            <person name="Davenport K."/>
            <person name="Detter J.C."/>
            <person name="Han C."/>
            <person name="Tapia R."/>
            <person name="Land M."/>
            <person name="Hauser L."/>
            <person name="Chang Y.-J."/>
            <person name="Jeffries C."/>
            <person name="Kyrpides N."/>
            <person name="Ivanova N."/>
            <person name="Mikhailova N."/>
            <person name="Blumer-Schuette S.E."/>
            <person name="Kelly R.M."/>
            <person name="Woyke T."/>
        </authorList>
    </citation>
    <scope>NUCLEOTIDE SEQUENCE</scope>
    <source>
        <strain>108</strain>
    </source>
</reference>
<dbReference type="STRING" id="632292.Calhy_0756"/>